<comment type="caution">
    <text evidence="8">The sequence shown here is derived from an EMBL/GenBank/DDBJ whole genome shotgun (WGS) entry which is preliminary data.</text>
</comment>
<dbReference type="InterPro" id="IPR037187">
    <property type="entry name" value="DnaK_N"/>
</dbReference>
<dbReference type="Proteomes" id="UP000430634">
    <property type="component" value="Unassembled WGS sequence"/>
</dbReference>
<reference evidence="10" key="2">
    <citation type="journal article" date="2019" name="Int. J. Syst. Evol. Microbiol.">
        <title>The Global Catalogue of Microorganisms (GCM) 10K type strain sequencing project: providing services to taxonomists for standard genome sequencing and annotation.</title>
        <authorList>
            <consortium name="The Broad Institute Genomics Platform"/>
            <consortium name="The Broad Institute Genome Sequencing Center for Infectious Disease"/>
            <person name="Wu L."/>
            <person name="Ma J."/>
        </authorList>
    </citation>
    <scope>NUCLEOTIDE SEQUENCE [LARGE SCALE GENOMIC DNA]</scope>
    <source>
        <strain evidence="10">CGMCC 1.15931</strain>
    </source>
</reference>
<keyword evidence="2" id="KW-0863">Zinc-finger</keyword>
<dbReference type="Pfam" id="PF01258">
    <property type="entry name" value="zf-dskA_traR"/>
    <property type="match status" value="1"/>
</dbReference>
<feature type="domain" description="Zinc finger DksA/TraR C4-type" evidence="6">
    <location>
        <begin position="85"/>
        <end position="120"/>
    </location>
</feature>
<dbReference type="AlphaFoldDB" id="A0A6I3SZ56"/>
<evidence type="ECO:0000259" key="6">
    <source>
        <dbReference type="Pfam" id="PF01258"/>
    </source>
</evidence>
<reference evidence="7" key="4">
    <citation type="submission" date="2024-05" db="EMBL/GenBank/DDBJ databases">
        <authorList>
            <person name="Sun Q."/>
            <person name="Zhou Y."/>
        </authorList>
    </citation>
    <scope>NUCLEOTIDE SEQUENCE</scope>
    <source>
        <strain evidence="7">CGMCC 1.15931</strain>
    </source>
</reference>
<evidence type="ECO:0000256" key="1">
    <source>
        <dbReference type="ARBA" id="ARBA00022723"/>
    </source>
</evidence>
<dbReference type="Gene3D" id="1.20.120.910">
    <property type="entry name" value="DksA, coiled-coil domain"/>
    <property type="match status" value="1"/>
</dbReference>
<feature type="region of interest" description="Disordered" evidence="5">
    <location>
        <begin position="30"/>
        <end position="54"/>
    </location>
</feature>
<reference evidence="7" key="1">
    <citation type="journal article" date="2014" name="Int. J. Syst. Evol. Microbiol.">
        <title>Complete genome of a new Firmicutes species belonging to the dominant human colonic microbiota ('Ruminococcus bicirculans') reveals two chromosomes and a selective capacity to utilize plant glucans.</title>
        <authorList>
            <consortium name="NISC Comparative Sequencing Program"/>
            <person name="Wegmann U."/>
            <person name="Louis P."/>
            <person name="Goesmann A."/>
            <person name="Henrissat B."/>
            <person name="Duncan S.H."/>
            <person name="Flint H.J."/>
        </authorList>
    </citation>
    <scope>NUCLEOTIDE SEQUENCE</scope>
    <source>
        <strain evidence="7">CGMCC 1.15931</strain>
    </source>
</reference>
<dbReference type="SUPFAM" id="SSF57716">
    <property type="entry name" value="Glucocorticoid receptor-like (DNA-binding domain)"/>
    <property type="match status" value="1"/>
</dbReference>
<accession>A0A6I3SZ56</accession>
<evidence type="ECO:0000313" key="10">
    <source>
        <dbReference type="Proteomes" id="UP000622638"/>
    </source>
</evidence>
<sequence>MKELTAEQSAALRAALEQRKAALLGQLAGRPNSEFNRTPAVEEVETSPADSASNRTLNQLEAEAEEHRLSQLAAIRHALAKFETGDYGACESCGEAIGFSRLDARPEASLCIKCQTRIEQHARR</sequence>
<evidence type="ECO:0000313" key="9">
    <source>
        <dbReference type="Proteomes" id="UP000430634"/>
    </source>
</evidence>
<dbReference type="RefSeq" id="WP_155471149.1">
    <property type="nucleotide sequence ID" value="NZ_BMKG01000009.1"/>
</dbReference>
<organism evidence="8 9">
    <name type="scientific">Pseudoduganella buxea</name>
    <dbReference type="NCBI Taxonomy" id="1949069"/>
    <lineage>
        <taxon>Bacteria</taxon>
        <taxon>Pseudomonadati</taxon>
        <taxon>Pseudomonadota</taxon>
        <taxon>Betaproteobacteria</taxon>
        <taxon>Burkholderiales</taxon>
        <taxon>Oxalobacteraceae</taxon>
        <taxon>Telluria group</taxon>
        <taxon>Pseudoduganella</taxon>
    </lineage>
</organism>
<dbReference type="OrthoDB" id="9811543at2"/>
<dbReference type="InterPro" id="IPR000962">
    <property type="entry name" value="Znf_DskA_TraR"/>
</dbReference>
<dbReference type="Proteomes" id="UP000622638">
    <property type="component" value="Unassembled WGS sequence"/>
</dbReference>
<proteinExistence type="predicted"/>
<dbReference type="GO" id="GO:0008270">
    <property type="term" value="F:zinc ion binding"/>
    <property type="evidence" value="ECO:0007669"/>
    <property type="project" value="UniProtKB-KW"/>
</dbReference>
<feature type="zinc finger region" description="dksA C4-type" evidence="4">
    <location>
        <begin position="90"/>
        <end position="114"/>
    </location>
</feature>
<dbReference type="EMBL" id="WNKZ01000036">
    <property type="protein sequence ID" value="MTV53846.1"/>
    <property type="molecule type" value="Genomic_DNA"/>
</dbReference>
<reference evidence="8 9" key="3">
    <citation type="submission" date="2019-11" db="EMBL/GenBank/DDBJ databases">
        <title>Type strains purchased from KCTC, JCM and DSMZ.</title>
        <authorList>
            <person name="Lu H."/>
        </authorList>
    </citation>
    <scope>NUCLEOTIDE SEQUENCE [LARGE SCALE GENOMIC DNA]</scope>
    <source>
        <strain evidence="8 9">KCTC 52429</strain>
    </source>
</reference>
<protein>
    <submittedName>
        <fullName evidence="7">RNA polymerase-binding protein DksA</fullName>
    </submittedName>
    <submittedName>
        <fullName evidence="8">TraR/DksA family transcriptional regulator</fullName>
    </submittedName>
</protein>
<evidence type="ECO:0000256" key="4">
    <source>
        <dbReference type="PROSITE-ProRule" id="PRU00510"/>
    </source>
</evidence>
<evidence type="ECO:0000313" key="7">
    <source>
        <dbReference type="EMBL" id="GGC01281.1"/>
    </source>
</evidence>
<dbReference type="PANTHER" id="PTHR33823">
    <property type="entry name" value="RNA POLYMERASE-BINDING TRANSCRIPTION FACTOR DKSA-RELATED"/>
    <property type="match status" value="1"/>
</dbReference>
<name>A0A6I3SZ56_9BURK</name>
<dbReference type="PROSITE" id="PS01102">
    <property type="entry name" value="ZF_DKSA_1"/>
    <property type="match status" value="1"/>
</dbReference>
<keyword evidence="3" id="KW-0862">Zinc</keyword>
<dbReference type="EMBL" id="BMKG01000009">
    <property type="protein sequence ID" value="GGC01281.1"/>
    <property type="molecule type" value="Genomic_DNA"/>
</dbReference>
<evidence type="ECO:0000256" key="3">
    <source>
        <dbReference type="ARBA" id="ARBA00022833"/>
    </source>
</evidence>
<gene>
    <name evidence="7" type="ORF">GCM10011572_24050</name>
    <name evidence="8" type="ORF">GM672_14020</name>
</gene>
<keyword evidence="10" id="KW-1185">Reference proteome</keyword>
<evidence type="ECO:0000313" key="8">
    <source>
        <dbReference type="EMBL" id="MTV53846.1"/>
    </source>
</evidence>
<dbReference type="SUPFAM" id="SSF109635">
    <property type="entry name" value="DnaK suppressor protein DksA, alpha-hairpin domain"/>
    <property type="match status" value="1"/>
</dbReference>
<evidence type="ECO:0000256" key="2">
    <source>
        <dbReference type="ARBA" id="ARBA00022771"/>
    </source>
</evidence>
<evidence type="ECO:0000256" key="5">
    <source>
        <dbReference type="SAM" id="MobiDB-lite"/>
    </source>
</evidence>
<dbReference type="InterPro" id="IPR020458">
    <property type="entry name" value="Znf_DskA_TraR_CS"/>
</dbReference>
<dbReference type="PROSITE" id="PS51128">
    <property type="entry name" value="ZF_DKSA_2"/>
    <property type="match status" value="1"/>
</dbReference>
<keyword evidence="1" id="KW-0479">Metal-binding</keyword>
<dbReference type="PANTHER" id="PTHR33823:SF4">
    <property type="entry name" value="GENERAL STRESS PROTEIN 16O"/>
    <property type="match status" value="1"/>
</dbReference>